<sequence length="41" mass="5014">MKGSLQFSRHISQNLVHKERFYVKYSHYDVNHKIHCICIRP</sequence>
<evidence type="ECO:0000313" key="2">
    <source>
        <dbReference type="Proteomes" id="UP000276953"/>
    </source>
</evidence>
<organism evidence="1 2">
    <name type="scientific">Chryseobacterium arthrosphaerae</name>
    <dbReference type="NCBI Taxonomy" id="651561"/>
    <lineage>
        <taxon>Bacteria</taxon>
        <taxon>Pseudomonadati</taxon>
        <taxon>Bacteroidota</taxon>
        <taxon>Flavobacteriia</taxon>
        <taxon>Flavobacteriales</taxon>
        <taxon>Weeksellaceae</taxon>
        <taxon>Chryseobacterium group</taxon>
        <taxon>Chryseobacterium</taxon>
    </lineage>
</organism>
<comment type="caution">
    <text evidence="1">The sequence shown here is derived from an EMBL/GenBank/DDBJ whole genome shotgun (WGS) entry which is preliminary data.</text>
</comment>
<accession>A0A3S0N9L0</accession>
<name>A0A3S0N9L0_9FLAO</name>
<dbReference type="EMBL" id="RYFC01000001">
    <property type="protein sequence ID" value="RTZ50444.1"/>
    <property type="molecule type" value="Genomic_DNA"/>
</dbReference>
<evidence type="ECO:0000313" key="1">
    <source>
        <dbReference type="EMBL" id="RTZ50444.1"/>
    </source>
</evidence>
<proteinExistence type="predicted"/>
<reference evidence="1 2" key="1">
    <citation type="submission" date="2018-12" db="EMBL/GenBank/DDBJ databases">
        <title>Draft Genome Sequence of Chryseobacterium arthrosphaerae strain ED882-96 Isolated from the Blood of a Patient with Liver Cirrhosis in Taiwan.</title>
        <authorList>
            <person name="Lin J.-N."/>
            <person name="Lai C.-H."/>
            <person name="Yang C.-H."/>
            <person name="Huang Y.-H."/>
        </authorList>
    </citation>
    <scope>NUCLEOTIDE SEQUENCE [LARGE SCALE GENOMIC DNA]</scope>
    <source>
        <strain evidence="1 2">ED882-96</strain>
    </source>
</reference>
<protein>
    <submittedName>
        <fullName evidence="1">Uncharacterized protein</fullName>
    </submittedName>
</protein>
<gene>
    <name evidence="1" type="ORF">EJ377_03040</name>
</gene>
<dbReference type="AlphaFoldDB" id="A0A3S0N9L0"/>
<dbReference type="Proteomes" id="UP000276953">
    <property type="component" value="Unassembled WGS sequence"/>
</dbReference>